<sequence>MPVVFTPSTPVQYVEFNFKGFIDSFDQFFGHLSFFPQWKKYWQDIFLESDEQVKEYAEKFPHSNPIVQRMKAKPSLLLEDYELFQFEHITDYGIYTYHFDVEAMKTIKNTSSIPLEIVKLKDLYVDPDTPVLTSKLEDKRKPLLVRMFGVDKAYICADGNKRLKARIGKGEKKFKCHVFYPNHIENIFFGPQDLYYYTFCYEIEFMYRQIIDNPNDEKAVFNVTQMYLKAQQRI</sequence>
<name>A0AA90P993_9BACI</name>
<evidence type="ECO:0000313" key="1">
    <source>
        <dbReference type="EMBL" id="MDP1420367.1"/>
    </source>
</evidence>
<accession>A0AA90P993</accession>
<organism evidence="1 2">
    <name type="scientific">Peribacillus simplex</name>
    <dbReference type="NCBI Taxonomy" id="1478"/>
    <lineage>
        <taxon>Bacteria</taxon>
        <taxon>Bacillati</taxon>
        <taxon>Bacillota</taxon>
        <taxon>Bacilli</taxon>
        <taxon>Bacillales</taxon>
        <taxon>Bacillaceae</taxon>
        <taxon>Peribacillus</taxon>
    </lineage>
</organism>
<comment type="caution">
    <text evidence="1">The sequence shown here is derived from an EMBL/GenBank/DDBJ whole genome shotgun (WGS) entry which is preliminary data.</text>
</comment>
<dbReference type="AlphaFoldDB" id="A0AA90P993"/>
<dbReference type="EMBL" id="JAUUTP010000022">
    <property type="protein sequence ID" value="MDP1420367.1"/>
    <property type="molecule type" value="Genomic_DNA"/>
</dbReference>
<protein>
    <submittedName>
        <fullName evidence="1">Uncharacterized protein</fullName>
    </submittedName>
</protein>
<proteinExistence type="predicted"/>
<reference evidence="1" key="1">
    <citation type="submission" date="2023-07" db="EMBL/GenBank/DDBJ databases">
        <title>Murine gut Bacillus species.</title>
        <authorList>
            <person name="Gutman E."/>
            <person name="Hashuel R."/>
            <person name="Litvak Y."/>
        </authorList>
    </citation>
    <scope>NUCLEOTIDE SEQUENCE</scope>
    <source>
        <strain evidence="1">RU283</strain>
    </source>
</reference>
<dbReference type="Proteomes" id="UP001178277">
    <property type="component" value="Unassembled WGS sequence"/>
</dbReference>
<evidence type="ECO:0000313" key="2">
    <source>
        <dbReference type="Proteomes" id="UP001178277"/>
    </source>
</evidence>
<dbReference type="RefSeq" id="WP_305161531.1">
    <property type="nucleotide sequence ID" value="NZ_JAUUTP010000022.1"/>
</dbReference>
<gene>
    <name evidence="1" type="ORF">Q8G35_18750</name>
</gene>